<evidence type="ECO:0000313" key="2">
    <source>
        <dbReference type="Proteomes" id="UP000248916"/>
    </source>
</evidence>
<keyword evidence="2" id="KW-1185">Reference proteome</keyword>
<dbReference type="AlphaFoldDB" id="A0A2W7PXH5"/>
<proteinExistence type="predicted"/>
<name>A0A2W7PXH5_9RHOB</name>
<dbReference type="Proteomes" id="UP000248916">
    <property type="component" value="Unassembled WGS sequence"/>
</dbReference>
<comment type="caution">
    <text evidence="1">The sequence shown here is derived from an EMBL/GenBank/DDBJ whole genome shotgun (WGS) entry which is preliminary data.</text>
</comment>
<dbReference type="EMBL" id="QKZL01000015">
    <property type="protein sequence ID" value="PZX14239.1"/>
    <property type="molecule type" value="Genomic_DNA"/>
</dbReference>
<evidence type="ECO:0000313" key="1">
    <source>
        <dbReference type="EMBL" id="PZX14239.1"/>
    </source>
</evidence>
<reference evidence="1 2" key="1">
    <citation type="submission" date="2018-06" db="EMBL/GenBank/DDBJ databases">
        <title>Genomic Encyclopedia of Archaeal and Bacterial Type Strains, Phase II (KMG-II): from individual species to whole genera.</title>
        <authorList>
            <person name="Goeker M."/>
        </authorList>
    </citation>
    <scope>NUCLEOTIDE SEQUENCE [LARGE SCALE GENOMIC DNA]</scope>
    <source>
        <strain evidence="1 2">DSM 22009</strain>
    </source>
</reference>
<dbReference type="OrthoDB" id="7876160at2"/>
<accession>A0A2W7PXH5</accession>
<organism evidence="1 2">
    <name type="scientific">Palleronia aestuarii</name>
    <dbReference type="NCBI Taxonomy" id="568105"/>
    <lineage>
        <taxon>Bacteria</taxon>
        <taxon>Pseudomonadati</taxon>
        <taxon>Pseudomonadota</taxon>
        <taxon>Alphaproteobacteria</taxon>
        <taxon>Rhodobacterales</taxon>
        <taxon>Roseobacteraceae</taxon>
        <taxon>Palleronia</taxon>
    </lineage>
</organism>
<sequence>MTTSIHDTPTPPREAVAREALATVARRLQLTPTSVTRAMALSAWTTIDEMILREFGGPYLGYYPKVHMEIRSEAVIAEVFDQIAIALGDPRRALRCGAWTPPGGWSGGAHNG</sequence>
<protein>
    <submittedName>
        <fullName evidence="1">Uncharacterized protein</fullName>
    </submittedName>
</protein>
<dbReference type="RefSeq" id="WP_111538122.1">
    <property type="nucleotide sequence ID" value="NZ_QKZL01000015.1"/>
</dbReference>
<gene>
    <name evidence="1" type="ORF">LX81_03038</name>
</gene>